<protein>
    <submittedName>
        <fullName evidence="1">Uncharacterized protein</fullName>
    </submittedName>
</protein>
<evidence type="ECO:0000313" key="1">
    <source>
        <dbReference type="EMBL" id="OBH70395.1"/>
    </source>
</evidence>
<reference evidence="1 2" key="1">
    <citation type="submission" date="2016-06" db="EMBL/GenBank/DDBJ databases">
        <authorList>
            <person name="Kjaerup R.B."/>
            <person name="Dalgaard T.S."/>
            <person name="Juul-Madsen H.R."/>
        </authorList>
    </citation>
    <scope>NUCLEOTIDE SEQUENCE [LARGE SCALE GENOMIC DNA]</scope>
    <source>
        <strain evidence="1 2">E152</strain>
    </source>
</reference>
<dbReference type="EMBL" id="LZJU01000149">
    <property type="protein sequence ID" value="OBH70395.1"/>
    <property type="molecule type" value="Genomic_DNA"/>
</dbReference>
<accession>A0A1A2T1Y0</accession>
<dbReference type="RefSeq" id="WP_067911708.1">
    <property type="nucleotide sequence ID" value="NZ_LZJP01000096.1"/>
</dbReference>
<dbReference type="OrthoDB" id="4752290at2"/>
<proteinExistence type="predicted"/>
<gene>
    <name evidence="1" type="ORF">A5683_00280</name>
</gene>
<comment type="caution">
    <text evidence="1">The sequence shown here is derived from an EMBL/GenBank/DDBJ whole genome shotgun (WGS) entry which is preliminary data.</text>
</comment>
<name>A0A1A2T1Y0_MYCNT</name>
<dbReference type="Proteomes" id="UP000092389">
    <property type="component" value="Unassembled WGS sequence"/>
</dbReference>
<dbReference type="AlphaFoldDB" id="A0A1A2T1Y0"/>
<organism evidence="1 2">
    <name type="scientific">Mycobacterium mantenii</name>
    <dbReference type="NCBI Taxonomy" id="560555"/>
    <lineage>
        <taxon>Bacteria</taxon>
        <taxon>Bacillati</taxon>
        <taxon>Actinomycetota</taxon>
        <taxon>Actinomycetes</taxon>
        <taxon>Mycobacteriales</taxon>
        <taxon>Mycobacteriaceae</taxon>
        <taxon>Mycobacterium</taxon>
        <taxon>Mycobacterium avium complex (MAC)</taxon>
    </lineage>
</organism>
<sequence length="176" mass="20242">MTTATEHLYVAPGYRIIPEWDGYMMNARMEVWSVARHIPCKGGKTRLKAAKRIKNDVHGRVTLSQDSRRGRFHVYNHLYPITFPDFLDPERRPQVTCRKGHPLVEFEHETLKGWMTPKPRVAEWGTGNRICLWCSTPPKSYTTDNLYSAAYGVGRIANYTDLPAEPKLNAETNPRV</sequence>
<evidence type="ECO:0000313" key="2">
    <source>
        <dbReference type="Proteomes" id="UP000092389"/>
    </source>
</evidence>